<dbReference type="RefSeq" id="WP_204011218.1">
    <property type="nucleotide sequence ID" value="NZ_BOPG01000103.1"/>
</dbReference>
<name>A0A8J3ZKW0_9ACTN</name>
<proteinExistence type="predicted"/>
<dbReference type="EMBL" id="BOPG01000103">
    <property type="protein sequence ID" value="GIJ63840.1"/>
    <property type="molecule type" value="Genomic_DNA"/>
</dbReference>
<dbReference type="InterPro" id="IPR046003">
    <property type="entry name" value="DUF5959"/>
</dbReference>
<keyword evidence="2" id="KW-1185">Reference proteome</keyword>
<gene>
    <name evidence="1" type="ORF">Vau01_113560</name>
</gene>
<sequence>MSEAGTVELIRLADEENSVIVRVLGRFSPGVLTFHDHFRAEIVVNSGFARGQLDASLSRRDLDDWEQALDGLHAGESVRWMDDGRNPEIQIERTDNPQYVEVVVMDPVMSMTSVRVAVCLPDGWLDDHRDRLQLVRRTWRSEVMETSHGALTWRP</sequence>
<comment type="caution">
    <text evidence="1">The sequence shown here is derived from an EMBL/GenBank/DDBJ whole genome shotgun (WGS) entry which is preliminary data.</text>
</comment>
<accession>A0A8J3ZKW0</accession>
<evidence type="ECO:0000313" key="2">
    <source>
        <dbReference type="Proteomes" id="UP000612585"/>
    </source>
</evidence>
<protein>
    <submittedName>
        <fullName evidence="1">Uncharacterized protein</fullName>
    </submittedName>
</protein>
<dbReference type="Pfam" id="PF19384">
    <property type="entry name" value="DUF5959"/>
    <property type="match status" value="1"/>
</dbReference>
<organism evidence="1 2">
    <name type="scientific">Virgisporangium aurantiacum</name>
    <dbReference type="NCBI Taxonomy" id="175570"/>
    <lineage>
        <taxon>Bacteria</taxon>
        <taxon>Bacillati</taxon>
        <taxon>Actinomycetota</taxon>
        <taxon>Actinomycetes</taxon>
        <taxon>Micromonosporales</taxon>
        <taxon>Micromonosporaceae</taxon>
        <taxon>Virgisporangium</taxon>
    </lineage>
</organism>
<evidence type="ECO:0000313" key="1">
    <source>
        <dbReference type="EMBL" id="GIJ63840.1"/>
    </source>
</evidence>
<dbReference type="Proteomes" id="UP000612585">
    <property type="component" value="Unassembled WGS sequence"/>
</dbReference>
<dbReference type="AlphaFoldDB" id="A0A8J3ZKW0"/>
<reference evidence="1" key="1">
    <citation type="submission" date="2021-01" db="EMBL/GenBank/DDBJ databases">
        <title>Whole genome shotgun sequence of Virgisporangium aurantiacum NBRC 16421.</title>
        <authorList>
            <person name="Komaki H."/>
            <person name="Tamura T."/>
        </authorList>
    </citation>
    <scope>NUCLEOTIDE SEQUENCE</scope>
    <source>
        <strain evidence="1">NBRC 16421</strain>
    </source>
</reference>